<keyword evidence="3" id="KW-0813">Transport</keyword>
<protein>
    <submittedName>
        <fullName evidence="8">Uncharacterized protein</fullName>
    </submittedName>
</protein>
<dbReference type="EMBL" id="JABAHT010000012">
    <property type="protein sequence ID" value="KAF4670252.1"/>
    <property type="molecule type" value="Genomic_DNA"/>
</dbReference>
<dbReference type="Pfam" id="PF03092">
    <property type="entry name" value="BT1"/>
    <property type="match status" value="1"/>
</dbReference>
<comment type="caution">
    <text evidence="8">The sequence shown here is derived from an EMBL/GenBank/DDBJ whole genome shotgun (WGS) entry which is preliminary data.</text>
</comment>
<dbReference type="SUPFAM" id="SSF103473">
    <property type="entry name" value="MFS general substrate transporter"/>
    <property type="match status" value="1"/>
</dbReference>
<accession>A0A7J6MF71</accession>
<dbReference type="OrthoDB" id="295975at2759"/>
<evidence type="ECO:0000256" key="7">
    <source>
        <dbReference type="SAM" id="Phobius"/>
    </source>
</evidence>
<feature type="transmembrane region" description="Helical" evidence="7">
    <location>
        <begin position="126"/>
        <end position="149"/>
    </location>
</feature>
<dbReference type="EMBL" id="JABANN010000038">
    <property type="protein sequence ID" value="KAF4673984.1"/>
    <property type="molecule type" value="Genomic_DNA"/>
</dbReference>
<evidence type="ECO:0000256" key="4">
    <source>
        <dbReference type="ARBA" id="ARBA00022692"/>
    </source>
</evidence>
<keyword evidence="6 7" id="KW-0472">Membrane</keyword>
<feature type="transmembrane region" description="Helical" evidence="7">
    <location>
        <begin position="182"/>
        <end position="205"/>
    </location>
</feature>
<dbReference type="GO" id="GO:0016020">
    <property type="term" value="C:membrane"/>
    <property type="evidence" value="ECO:0007669"/>
    <property type="project" value="UniProtKB-SubCell"/>
</dbReference>
<feature type="transmembrane region" description="Helical" evidence="7">
    <location>
        <begin position="321"/>
        <end position="343"/>
    </location>
</feature>
<comment type="subcellular location">
    <subcellularLocation>
        <location evidence="1">Membrane</location>
        <topology evidence="1">Multi-pass membrane protein</topology>
    </subcellularLocation>
</comment>
<evidence type="ECO:0000313" key="11">
    <source>
        <dbReference type="Proteomes" id="UP000572268"/>
    </source>
</evidence>
<evidence type="ECO:0000256" key="6">
    <source>
        <dbReference type="ARBA" id="ARBA00023136"/>
    </source>
</evidence>
<evidence type="ECO:0000256" key="5">
    <source>
        <dbReference type="ARBA" id="ARBA00022989"/>
    </source>
</evidence>
<dbReference type="Proteomes" id="UP000570595">
    <property type="component" value="Unassembled WGS sequence"/>
</dbReference>
<feature type="transmembrane region" description="Helical" evidence="7">
    <location>
        <begin position="363"/>
        <end position="387"/>
    </location>
</feature>
<feature type="transmembrane region" description="Helical" evidence="7">
    <location>
        <begin position="220"/>
        <end position="241"/>
    </location>
</feature>
<evidence type="ECO:0000313" key="10">
    <source>
        <dbReference type="Proteomes" id="UP000570595"/>
    </source>
</evidence>
<dbReference type="AlphaFoldDB" id="A0A7J6MF71"/>
<dbReference type="InterPro" id="IPR039309">
    <property type="entry name" value="BT1"/>
</dbReference>
<gene>
    <name evidence="9" type="ORF">FOL46_006020</name>
    <name evidence="8" type="ORF">FOZ61_000913</name>
</gene>
<organism evidence="8 10">
    <name type="scientific">Perkinsus olseni</name>
    <name type="common">Perkinsus atlanticus</name>
    <dbReference type="NCBI Taxonomy" id="32597"/>
    <lineage>
        <taxon>Eukaryota</taxon>
        <taxon>Sar</taxon>
        <taxon>Alveolata</taxon>
        <taxon>Perkinsozoa</taxon>
        <taxon>Perkinsea</taxon>
        <taxon>Perkinsida</taxon>
        <taxon>Perkinsidae</taxon>
        <taxon>Perkinsus</taxon>
    </lineage>
</organism>
<comment type="similarity">
    <text evidence="2">Belongs to the major facilitator superfamily. Folate-biopterin transporter (TC 2.A.71) family.</text>
</comment>
<feature type="transmembrane region" description="Helical" evidence="7">
    <location>
        <begin position="284"/>
        <end position="309"/>
    </location>
</feature>
<evidence type="ECO:0000313" key="9">
    <source>
        <dbReference type="EMBL" id="KAF4673984.1"/>
    </source>
</evidence>
<evidence type="ECO:0000256" key="2">
    <source>
        <dbReference type="ARBA" id="ARBA00007015"/>
    </source>
</evidence>
<feature type="transmembrane region" description="Helical" evidence="7">
    <location>
        <begin position="155"/>
        <end position="175"/>
    </location>
</feature>
<proteinExistence type="inferred from homology"/>
<evidence type="ECO:0000256" key="1">
    <source>
        <dbReference type="ARBA" id="ARBA00004141"/>
    </source>
</evidence>
<name>A0A7J6MF71_PEROL</name>
<keyword evidence="4 7" id="KW-0812">Transmembrane</keyword>
<dbReference type="PANTHER" id="PTHR31585">
    <property type="entry name" value="FOLATE-BIOPTERIN TRANSPORTER 1, CHLOROPLASTIC"/>
    <property type="match status" value="1"/>
</dbReference>
<keyword evidence="5 7" id="KW-1133">Transmembrane helix</keyword>
<dbReference type="PANTHER" id="PTHR31585:SF0">
    <property type="entry name" value="FOLATE-BIOPTERIN TRANSPORTER 1, CHLOROPLASTIC"/>
    <property type="match status" value="1"/>
</dbReference>
<reference evidence="10 11" key="1">
    <citation type="submission" date="2020-04" db="EMBL/GenBank/DDBJ databases">
        <title>Perkinsus olseni comparative genomics.</title>
        <authorList>
            <person name="Bogema D.R."/>
        </authorList>
    </citation>
    <scope>NUCLEOTIDE SEQUENCE [LARGE SCALE GENOMIC DNA]</scope>
    <source>
        <strain evidence="8">ATCC PRA-179</strain>
        <strain evidence="9">ATCC PRA-31</strain>
    </source>
</reference>
<feature type="transmembrane region" description="Helical" evidence="7">
    <location>
        <begin position="49"/>
        <end position="70"/>
    </location>
</feature>
<evidence type="ECO:0000256" key="3">
    <source>
        <dbReference type="ARBA" id="ARBA00022448"/>
    </source>
</evidence>
<sequence>MMIVSILGLGGTILAVSLNLVESNAPIAAVGLFLANLQLMGYDLFAEAVYVWAGNQLFGLFATLLVGFVVNYADGVWGLGGAQWAVLTTIFTSSIVIVPAWLNFFEESRATEEQAKAHREHLWSDQRAVAILSVVVGVTAVGYSVVNLAAQSNTVSFVTAILTVILLTGSSFAVMKPVIGKLILFNAVSQGSIISVGGPSIYFFTNDEQQYPAGPHFSDIFYGSVLGTVGQLCSVLAIFAFGKFMKGWKYRTVYCTMTLMLVIMQLGDPIIFSRLNVRIGIPDYVFAVGSTALVSAVSMIQFMPGFLILSHLCPKNMEATMFALLASLSNYSQNATAPIAGYISQLLGVTPRGLPGVDESQTFANLWILSLILIGIGITPLFFLWLIPNARMNERIVADGDDTSATTGSPLDRWLRRRRLHTVDIESTRGDKAAESVESDRCNISA</sequence>
<evidence type="ECO:0000313" key="8">
    <source>
        <dbReference type="EMBL" id="KAF4670252.1"/>
    </source>
</evidence>
<dbReference type="InterPro" id="IPR036259">
    <property type="entry name" value="MFS_trans_sf"/>
</dbReference>
<feature type="transmembrane region" description="Helical" evidence="7">
    <location>
        <begin position="82"/>
        <end position="105"/>
    </location>
</feature>
<dbReference type="Proteomes" id="UP000572268">
    <property type="component" value="Unassembled WGS sequence"/>
</dbReference>
<feature type="transmembrane region" description="Helical" evidence="7">
    <location>
        <begin position="253"/>
        <end position="272"/>
    </location>
</feature>